<protein>
    <submittedName>
        <fullName evidence="2">Sel1 repeat family protein</fullName>
    </submittedName>
</protein>
<dbReference type="RefSeq" id="WP_169075238.1">
    <property type="nucleotide sequence ID" value="NZ_JABBXH010000003.1"/>
</dbReference>
<keyword evidence="3" id="KW-1185">Reference proteome</keyword>
<accession>A0A7Y0Q7H9</accession>
<dbReference type="Gene3D" id="1.25.40.10">
    <property type="entry name" value="Tetratricopeptide repeat domain"/>
    <property type="match status" value="1"/>
</dbReference>
<evidence type="ECO:0000313" key="2">
    <source>
        <dbReference type="EMBL" id="NMP31907.1"/>
    </source>
</evidence>
<sequence>MRFLFSIILFSIMSLPANGQNLQAVQIYTDNQLLDLIKENKHLSQVVLDECQLVQDIEARAIRAQMPSYQFLWGDMLAYGVCIKKNVELGLYYMQSAADQGLPEALEQMGRYYHIGKFMQPDLEKAIVFLKAAASSNNLNAQLRLADIYNRGHGSPLDFPALYSQLHHAVTDDKKIHKRISTSLSELAEKMPEHIVAKAKRVKY</sequence>
<evidence type="ECO:0000313" key="3">
    <source>
        <dbReference type="Proteomes" id="UP000568664"/>
    </source>
</evidence>
<dbReference type="EMBL" id="JABBXH010000003">
    <property type="protein sequence ID" value="NMP31907.1"/>
    <property type="molecule type" value="Genomic_DNA"/>
</dbReference>
<dbReference type="AlphaFoldDB" id="A0A7Y0Q7H9"/>
<dbReference type="PANTHER" id="PTHR43628:SF1">
    <property type="entry name" value="CHITIN SYNTHASE REGULATORY FACTOR 2-RELATED"/>
    <property type="match status" value="1"/>
</dbReference>
<dbReference type="PANTHER" id="PTHR43628">
    <property type="entry name" value="ACTIVATOR OF C KINASE PROTEIN 1-RELATED"/>
    <property type="match status" value="1"/>
</dbReference>
<dbReference type="Proteomes" id="UP000568664">
    <property type="component" value="Unassembled WGS sequence"/>
</dbReference>
<proteinExistence type="predicted"/>
<reference evidence="2 3" key="1">
    <citation type="submission" date="2020-04" db="EMBL/GenBank/DDBJ databases">
        <title>Thalassotalea sp. M1531, isolated from the surface of marine red alga.</title>
        <authorList>
            <person name="Pang L."/>
            <person name="Lu D.-C."/>
        </authorList>
    </citation>
    <scope>NUCLEOTIDE SEQUENCE [LARGE SCALE GENOMIC DNA]</scope>
    <source>
        <strain evidence="2 3">M1531</strain>
    </source>
</reference>
<feature type="signal peptide" evidence="1">
    <location>
        <begin position="1"/>
        <end position="19"/>
    </location>
</feature>
<dbReference type="SMART" id="SM00671">
    <property type="entry name" value="SEL1"/>
    <property type="match status" value="2"/>
</dbReference>
<dbReference type="SUPFAM" id="SSF81901">
    <property type="entry name" value="HCP-like"/>
    <property type="match status" value="1"/>
</dbReference>
<dbReference type="Pfam" id="PF08238">
    <property type="entry name" value="Sel1"/>
    <property type="match status" value="3"/>
</dbReference>
<dbReference type="InterPro" id="IPR052945">
    <property type="entry name" value="Mitotic_Regulator"/>
</dbReference>
<dbReference type="InterPro" id="IPR011990">
    <property type="entry name" value="TPR-like_helical_dom_sf"/>
</dbReference>
<comment type="caution">
    <text evidence="2">The sequence shown here is derived from an EMBL/GenBank/DDBJ whole genome shotgun (WGS) entry which is preliminary data.</text>
</comment>
<gene>
    <name evidence="2" type="ORF">HII17_10045</name>
</gene>
<name>A0A7Y0Q7H9_9GAMM</name>
<evidence type="ECO:0000256" key="1">
    <source>
        <dbReference type="SAM" id="SignalP"/>
    </source>
</evidence>
<organism evidence="2 3">
    <name type="scientific">Thalassotalea algicola</name>
    <dbReference type="NCBI Taxonomy" id="2716224"/>
    <lineage>
        <taxon>Bacteria</taxon>
        <taxon>Pseudomonadati</taxon>
        <taxon>Pseudomonadota</taxon>
        <taxon>Gammaproteobacteria</taxon>
        <taxon>Alteromonadales</taxon>
        <taxon>Colwelliaceae</taxon>
        <taxon>Thalassotalea</taxon>
    </lineage>
</organism>
<dbReference type="InterPro" id="IPR006597">
    <property type="entry name" value="Sel1-like"/>
</dbReference>
<keyword evidence="1" id="KW-0732">Signal</keyword>
<feature type="chain" id="PRO_5030788090" evidence="1">
    <location>
        <begin position="20"/>
        <end position="204"/>
    </location>
</feature>